<keyword evidence="2" id="KW-0812">Transmembrane</keyword>
<dbReference type="AlphaFoldDB" id="A0A0A0BZV6"/>
<evidence type="ECO:0000256" key="1">
    <source>
        <dbReference type="SAM" id="MobiDB-lite"/>
    </source>
</evidence>
<keyword evidence="2" id="KW-0472">Membrane</keyword>
<feature type="transmembrane region" description="Helical" evidence="2">
    <location>
        <begin position="117"/>
        <end position="134"/>
    </location>
</feature>
<keyword evidence="2" id="KW-1133">Transmembrane helix</keyword>
<organism evidence="3 4">
    <name type="scientific">Cellulomonas carbonis T26</name>
    <dbReference type="NCBI Taxonomy" id="947969"/>
    <lineage>
        <taxon>Bacteria</taxon>
        <taxon>Bacillati</taxon>
        <taxon>Actinomycetota</taxon>
        <taxon>Actinomycetes</taxon>
        <taxon>Micrococcales</taxon>
        <taxon>Cellulomonadaceae</taxon>
        <taxon>Cellulomonas</taxon>
    </lineage>
</organism>
<feature type="compositionally biased region" description="Basic and acidic residues" evidence="1">
    <location>
        <begin position="1"/>
        <end position="10"/>
    </location>
</feature>
<keyword evidence="4" id="KW-1185">Reference proteome</keyword>
<comment type="caution">
    <text evidence="3">The sequence shown here is derived from an EMBL/GenBank/DDBJ whole genome shotgun (WGS) entry which is preliminary data.</text>
</comment>
<protein>
    <submittedName>
        <fullName evidence="3">Uncharacterized protein</fullName>
    </submittedName>
</protein>
<feature type="transmembrane region" description="Helical" evidence="2">
    <location>
        <begin position="55"/>
        <end position="76"/>
    </location>
</feature>
<feature type="region of interest" description="Disordered" evidence="1">
    <location>
        <begin position="1"/>
        <end position="20"/>
    </location>
</feature>
<name>A0A0A0BZV6_9CELL</name>
<evidence type="ECO:0000256" key="2">
    <source>
        <dbReference type="SAM" id="Phobius"/>
    </source>
</evidence>
<evidence type="ECO:0000313" key="3">
    <source>
        <dbReference type="EMBL" id="KGM12684.1"/>
    </source>
</evidence>
<dbReference type="Proteomes" id="UP000029839">
    <property type="component" value="Unassembled WGS sequence"/>
</dbReference>
<sequence>MGTGHEHDDTSGDPLGRGMRSTVGRESTTFGFSILVTAAFGLLNATEGSPDVGRVFAFAVGAVASFTMLEAILSRGFRAPMPQHDTHVTAVGTSMNAVSVVGGLAACWLLATVMTHASVWALGPFAAAIVYLLLESVETALGERIAARSGDDGAADVTP</sequence>
<dbReference type="OrthoDB" id="5147538at2"/>
<accession>A0A0A0BZV6</accession>
<feature type="transmembrane region" description="Helical" evidence="2">
    <location>
        <begin position="88"/>
        <end position="111"/>
    </location>
</feature>
<reference evidence="3 4" key="2">
    <citation type="journal article" date="2015" name="Stand. Genomic Sci.">
        <title>Draft genome sequence of Cellulomonas carbonis T26(T) and comparative analysis of six Cellulomonas genomes.</title>
        <authorList>
            <person name="Zhuang W."/>
            <person name="Zhang S."/>
            <person name="Xia X."/>
            <person name="Wang G."/>
        </authorList>
    </citation>
    <scope>NUCLEOTIDE SEQUENCE [LARGE SCALE GENOMIC DNA]</scope>
    <source>
        <strain evidence="3 4">T26</strain>
    </source>
</reference>
<dbReference type="RefSeq" id="WP_043602185.1">
    <property type="nucleotide sequence ID" value="NZ_AXCY01000002.1"/>
</dbReference>
<gene>
    <name evidence="3" type="ORF">N868_06955</name>
</gene>
<proteinExistence type="predicted"/>
<evidence type="ECO:0000313" key="4">
    <source>
        <dbReference type="Proteomes" id="UP000029839"/>
    </source>
</evidence>
<feature type="transmembrane region" description="Helical" evidence="2">
    <location>
        <begin position="27"/>
        <end position="43"/>
    </location>
</feature>
<reference evidence="3 4" key="1">
    <citation type="submission" date="2013-08" db="EMBL/GenBank/DDBJ databases">
        <title>Genome sequencing of Cellulomonas carbonis T26.</title>
        <authorList>
            <person name="Chen F."/>
            <person name="Li Y."/>
            <person name="Wang G."/>
        </authorList>
    </citation>
    <scope>NUCLEOTIDE SEQUENCE [LARGE SCALE GENOMIC DNA]</scope>
    <source>
        <strain evidence="3 4">T26</strain>
    </source>
</reference>
<dbReference type="EMBL" id="AXCY01000002">
    <property type="protein sequence ID" value="KGM12684.1"/>
    <property type="molecule type" value="Genomic_DNA"/>
</dbReference>